<reference evidence="3 4" key="1">
    <citation type="submission" date="2023-05" db="EMBL/GenBank/DDBJ databases">
        <title>Chelatococcus sp. nov., a moderately thermophilic bacterium isolated from hot spring microbial mat.</title>
        <authorList>
            <person name="Hu C.-J."/>
            <person name="Li W.-J."/>
        </authorList>
    </citation>
    <scope>NUCLEOTIDE SEQUENCE [LARGE SCALE GENOMIC DNA]</scope>
    <source>
        <strain evidence="3 4">SYSU G07232</strain>
    </source>
</reference>
<keyword evidence="3" id="KW-0808">Transferase</keyword>
<evidence type="ECO:0000259" key="2">
    <source>
        <dbReference type="Pfam" id="PF13480"/>
    </source>
</evidence>
<sequence length="417" mass="45405">MPEAAPLTTECRQRSASAAEARPGERRGRPEVSRGLIGLTWTVHGRFGEVEGAWRDLEARSDATPYQRFDFLSAWFETIGERMGATPAVVAGRDAEGAVEILLPLAVARRFGLRIATCPGGRHANFCLPLVSRNLAGAIDARALTQVLDEAVVSSGLADVVVLRNLPGRWRGRGNPLLGGRPLPAPDPGFGLVLDGPAEEVAARILSKSRRKKLRYKMQALGRLGAFGIARIEPERDAARVLSAFLAQKAERFREMGQRNPFAEPGAEAFLARLAAARRGRPAALELYALQLDARVVAVLGGASDGREFSAMFLSYETEPTVAAFSPGDVLVANVIADLCDRGFHWFDLGVGEAAYKHRYCPERIETFTRVEGLTLKGRLAALVLMALERLRFAVKTRPRLLRLALSVQRRTGFGMA</sequence>
<dbReference type="Proteomes" id="UP001321492">
    <property type="component" value="Unassembled WGS sequence"/>
</dbReference>
<keyword evidence="4" id="KW-1185">Reference proteome</keyword>
<dbReference type="Pfam" id="PF13480">
    <property type="entry name" value="Acetyltransf_6"/>
    <property type="match status" value="1"/>
</dbReference>
<protein>
    <submittedName>
        <fullName evidence="3">GNAT family N-acetyltransferase</fullName>
        <ecNumber evidence="3">2.3.1.-</ecNumber>
    </submittedName>
</protein>
<dbReference type="GO" id="GO:0016746">
    <property type="term" value="F:acyltransferase activity"/>
    <property type="evidence" value="ECO:0007669"/>
    <property type="project" value="UniProtKB-KW"/>
</dbReference>
<organism evidence="3 4">
    <name type="scientific">Chelatococcus albus</name>
    <dbReference type="NCBI Taxonomy" id="3047466"/>
    <lineage>
        <taxon>Bacteria</taxon>
        <taxon>Pseudomonadati</taxon>
        <taxon>Pseudomonadota</taxon>
        <taxon>Alphaproteobacteria</taxon>
        <taxon>Hyphomicrobiales</taxon>
        <taxon>Chelatococcaceae</taxon>
        <taxon>Chelatococcus</taxon>
    </lineage>
</organism>
<accession>A0ABT7AEE8</accession>
<dbReference type="InterPro" id="IPR038740">
    <property type="entry name" value="BioF2-like_GNAT_dom"/>
</dbReference>
<dbReference type="EMBL" id="JASJEV010000003">
    <property type="protein sequence ID" value="MDJ1157741.1"/>
    <property type="molecule type" value="Genomic_DNA"/>
</dbReference>
<dbReference type="SUPFAM" id="SSF55729">
    <property type="entry name" value="Acyl-CoA N-acyltransferases (Nat)"/>
    <property type="match status" value="1"/>
</dbReference>
<dbReference type="RefSeq" id="WP_283739743.1">
    <property type="nucleotide sequence ID" value="NZ_JASJEV010000003.1"/>
</dbReference>
<comment type="caution">
    <text evidence="3">The sequence shown here is derived from an EMBL/GenBank/DDBJ whole genome shotgun (WGS) entry which is preliminary data.</text>
</comment>
<dbReference type="Gene3D" id="3.40.630.30">
    <property type="match status" value="1"/>
</dbReference>
<name>A0ABT7AEE8_9HYPH</name>
<keyword evidence="3" id="KW-0012">Acyltransferase</keyword>
<evidence type="ECO:0000313" key="3">
    <source>
        <dbReference type="EMBL" id="MDJ1157741.1"/>
    </source>
</evidence>
<feature type="domain" description="BioF2-like acetyltransferase" evidence="2">
    <location>
        <begin position="208"/>
        <end position="358"/>
    </location>
</feature>
<dbReference type="EC" id="2.3.1.-" evidence="3"/>
<evidence type="ECO:0000256" key="1">
    <source>
        <dbReference type="SAM" id="MobiDB-lite"/>
    </source>
</evidence>
<proteinExistence type="predicted"/>
<feature type="region of interest" description="Disordered" evidence="1">
    <location>
        <begin position="1"/>
        <end position="30"/>
    </location>
</feature>
<dbReference type="InterPro" id="IPR016181">
    <property type="entry name" value="Acyl_CoA_acyltransferase"/>
</dbReference>
<evidence type="ECO:0000313" key="4">
    <source>
        <dbReference type="Proteomes" id="UP001321492"/>
    </source>
</evidence>
<gene>
    <name evidence="3" type="ORF">QNA08_05790</name>
</gene>